<dbReference type="Pfam" id="PF00397">
    <property type="entry name" value="WW"/>
    <property type="match status" value="1"/>
</dbReference>
<evidence type="ECO:0000313" key="3">
    <source>
        <dbReference type="Proteomes" id="UP000694388"/>
    </source>
</evidence>
<dbReference type="InterPro" id="IPR001202">
    <property type="entry name" value="WW_dom"/>
</dbReference>
<reference evidence="2" key="2">
    <citation type="submission" date="2025-09" db="UniProtKB">
        <authorList>
            <consortium name="Ensembl"/>
        </authorList>
    </citation>
    <scope>IDENTIFICATION</scope>
</reference>
<sequence>MSEDTSLPQGWEKWRCHSSSFYYYYNRTTKCSQWERPGQVTMRQFMEVMEQAMKRKDWRMRTVVDDLQMLQDFANGTRTLPEEITESRGVWRLFGPISMRPRSYRWVFWVLLRILVTRGFC</sequence>
<dbReference type="SMART" id="SM00456">
    <property type="entry name" value="WW"/>
    <property type="match status" value="1"/>
</dbReference>
<proteinExistence type="predicted"/>
<dbReference type="InterPro" id="IPR036020">
    <property type="entry name" value="WW_dom_sf"/>
</dbReference>
<dbReference type="Ensembl" id="ENSEBUT00000028377.1">
    <property type="protein sequence ID" value="ENSEBUP00000027801.1"/>
    <property type="gene ID" value="ENSEBUG00000017009.1"/>
</dbReference>
<dbReference type="Proteomes" id="UP000694388">
    <property type="component" value="Unplaced"/>
</dbReference>
<dbReference type="CDD" id="cd00201">
    <property type="entry name" value="WW"/>
    <property type="match status" value="1"/>
</dbReference>
<organism evidence="2 3">
    <name type="scientific">Eptatretus burgeri</name>
    <name type="common">Inshore hagfish</name>
    <dbReference type="NCBI Taxonomy" id="7764"/>
    <lineage>
        <taxon>Eukaryota</taxon>
        <taxon>Metazoa</taxon>
        <taxon>Chordata</taxon>
        <taxon>Craniata</taxon>
        <taxon>Vertebrata</taxon>
        <taxon>Cyclostomata</taxon>
        <taxon>Myxini</taxon>
        <taxon>Myxiniformes</taxon>
        <taxon>Myxinidae</taxon>
        <taxon>Eptatretinae</taxon>
        <taxon>Eptatretus</taxon>
    </lineage>
</organism>
<dbReference type="GeneTree" id="ENSGT00930000152716"/>
<dbReference type="SUPFAM" id="SSF51045">
    <property type="entry name" value="WW domain"/>
    <property type="match status" value="1"/>
</dbReference>
<dbReference type="AlphaFoldDB" id="A0A8C4RF66"/>
<accession>A0A8C4RF66</accession>
<evidence type="ECO:0000313" key="2">
    <source>
        <dbReference type="Ensembl" id="ENSEBUP00000027801.1"/>
    </source>
</evidence>
<dbReference type="PROSITE" id="PS01159">
    <property type="entry name" value="WW_DOMAIN_1"/>
    <property type="match status" value="1"/>
</dbReference>
<evidence type="ECO:0000259" key="1">
    <source>
        <dbReference type="PROSITE" id="PS50020"/>
    </source>
</evidence>
<keyword evidence="3" id="KW-1185">Reference proteome</keyword>
<reference evidence="2" key="1">
    <citation type="submission" date="2025-08" db="UniProtKB">
        <authorList>
            <consortium name="Ensembl"/>
        </authorList>
    </citation>
    <scope>IDENTIFICATION</scope>
</reference>
<feature type="domain" description="WW" evidence="1">
    <location>
        <begin position="5"/>
        <end position="39"/>
    </location>
</feature>
<dbReference type="PROSITE" id="PS50020">
    <property type="entry name" value="WW_DOMAIN_2"/>
    <property type="match status" value="1"/>
</dbReference>
<protein>
    <recommendedName>
        <fullName evidence="1">WW domain-containing protein</fullName>
    </recommendedName>
</protein>
<name>A0A8C4RF66_EPTBU</name>
<dbReference type="Gene3D" id="2.20.70.10">
    <property type="match status" value="1"/>
</dbReference>